<evidence type="ECO:0000313" key="2">
    <source>
        <dbReference type="Proteomes" id="UP000034617"/>
    </source>
</evidence>
<evidence type="ECO:0000313" key="1">
    <source>
        <dbReference type="EMBL" id="KKT38906.1"/>
    </source>
</evidence>
<feature type="non-terminal residue" evidence="1">
    <location>
        <position position="1"/>
    </location>
</feature>
<reference evidence="1 2" key="1">
    <citation type="journal article" date="2015" name="Nature">
        <title>rRNA introns, odd ribosomes, and small enigmatic genomes across a large radiation of phyla.</title>
        <authorList>
            <person name="Brown C.T."/>
            <person name="Hug L.A."/>
            <person name="Thomas B.C."/>
            <person name="Sharon I."/>
            <person name="Castelle C.J."/>
            <person name="Singh A."/>
            <person name="Wilkins M.J."/>
            <person name="Williams K.H."/>
            <person name="Banfield J.F."/>
        </authorList>
    </citation>
    <scope>NUCLEOTIDE SEQUENCE [LARGE SCALE GENOMIC DNA]</scope>
</reference>
<comment type="caution">
    <text evidence="1">The sequence shown here is derived from an EMBL/GenBank/DDBJ whole genome shotgun (WGS) entry which is preliminary data.</text>
</comment>
<name>A0A0G1GUY0_9BACT</name>
<accession>A0A0G1GUY0</accession>
<dbReference type="AlphaFoldDB" id="A0A0G1GUY0"/>
<sequence>AIDVSFRTAGELVTDLTHLGILQEKTGYSRNRLFEMKDYVALFRK</sequence>
<organism evidence="1 2">
    <name type="scientific">Candidatus Gottesmanbacteria bacterium GW2011_GWB1_44_11c</name>
    <dbReference type="NCBI Taxonomy" id="1618447"/>
    <lineage>
        <taxon>Bacteria</taxon>
        <taxon>Candidatus Gottesmaniibacteriota</taxon>
    </lineage>
</organism>
<dbReference type="EMBL" id="LCHM01000004">
    <property type="protein sequence ID" value="KKT38906.1"/>
    <property type="molecule type" value="Genomic_DNA"/>
</dbReference>
<protein>
    <submittedName>
        <fullName evidence="1">Filamentation induced by cAMP protein Fic</fullName>
    </submittedName>
</protein>
<gene>
    <name evidence="1" type="ORF">UW22_C0004G0036</name>
</gene>
<dbReference type="Proteomes" id="UP000034617">
    <property type="component" value="Unassembled WGS sequence"/>
</dbReference>
<proteinExistence type="predicted"/>